<protein>
    <submittedName>
        <fullName evidence="2">DsbA family oxidoreductase</fullName>
    </submittedName>
</protein>
<evidence type="ECO:0000313" key="2">
    <source>
        <dbReference type="EMBL" id="MBW6399689.1"/>
    </source>
</evidence>
<keyword evidence="3" id="KW-1185">Reference proteome</keyword>
<accession>A0ABS7ABL4</accession>
<organism evidence="2 3">
    <name type="scientific">Roseomonas alba</name>
    <dbReference type="NCBI Taxonomy" id="2846776"/>
    <lineage>
        <taxon>Bacteria</taxon>
        <taxon>Pseudomonadati</taxon>
        <taxon>Pseudomonadota</taxon>
        <taxon>Alphaproteobacteria</taxon>
        <taxon>Acetobacterales</taxon>
        <taxon>Roseomonadaceae</taxon>
        <taxon>Roseomonas</taxon>
    </lineage>
</organism>
<evidence type="ECO:0000259" key="1">
    <source>
        <dbReference type="Pfam" id="PF01323"/>
    </source>
</evidence>
<dbReference type="PANTHER" id="PTHR13887">
    <property type="entry name" value="GLUTATHIONE S-TRANSFERASE KAPPA"/>
    <property type="match status" value="1"/>
</dbReference>
<comment type="caution">
    <text evidence="2">The sequence shown here is derived from an EMBL/GenBank/DDBJ whole genome shotgun (WGS) entry which is preliminary data.</text>
</comment>
<dbReference type="Proteomes" id="UP001196565">
    <property type="component" value="Unassembled WGS sequence"/>
</dbReference>
<dbReference type="Gene3D" id="3.40.30.10">
    <property type="entry name" value="Glutaredoxin"/>
    <property type="match status" value="1"/>
</dbReference>
<dbReference type="Pfam" id="PF01323">
    <property type="entry name" value="DSBA"/>
    <property type="match status" value="1"/>
</dbReference>
<evidence type="ECO:0000313" key="3">
    <source>
        <dbReference type="Proteomes" id="UP001196565"/>
    </source>
</evidence>
<reference evidence="2 3" key="1">
    <citation type="submission" date="2021-07" db="EMBL/GenBank/DDBJ databases">
        <authorList>
            <person name="So Y."/>
        </authorList>
    </citation>
    <scope>NUCLEOTIDE SEQUENCE [LARGE SCALE GENOMIC DNA]</scope>
    <source>
        <strain evidence="2 3">HJA6</strain>
    </source>
</reference>
<feature type="domain" description="DSBA-like thioredoxin" evidence="1">
    <location>
        <begin position="11"/>
        <end position="212"/>
    </location>
</feature>
<dbReference type="EMBL" id="JAHYBZ010000006">
    <property type="protein sequence ID" value="MBW6399689.1"/>
    <property type="molecule type" value="Genomic_DNA"/>
</dbReference>
<proteinExistence type="predicted"/>
<dbReference type="InterPro" id="IPR001853">
    <property type="entry name" value="DSBA-like_thioredoxin_dom"/>
</dbReference>
<name>A0ABS7ABL4_9PROT</name>
<dbReference type="CDD" id="cd03024">
    <property type="entry name" value="DsbA_FrnE"/>
    <property type="match status" value="1"/>
</dbReference>
<dbReference type="InterPro" id="IPR036249">
    <property type="entry name" value="Thioredoxin-like_sf"/>
</dbReference>
<dbReference type="RefSeq" id="WP_219764293.1">
    <property type="nucleotide sequence ID" value="NZ_JAHYBZ010000006.1"/>
</dbReference>
<dbReference type="PANTHER" id="PTHR13887:SF41">
    <property type="entry name" value="THIOREDOXIN SUPERFAMILY PROTEIN"/>
    <property type="match status" value="1"/>
</dbReference>
<gene>
    <name evidence="2" type="ORF">KPL78_17650</name>
</gene>
<dbReference type="SUPFAM" id="SSF52833">
    <property type="entry name" value="Thioredoxin-like"/>
    <property type="match status" value="1"/>
</dbReference>
<sequence length="224" mass="24233">MSDTPAPAGRLEIVSDAICPWCWIGKTHLDRALAILAEEGMTFELGWLPYQLNPDMPAGGVERASYRAQKFGSVERGAELDAQVAEAGRAAGLMFRHDLMARTPNTVEAHRLIRLSHPTGLQHALVERLFRAYFQEGEDIGDPAVLVRLGTETGLPEPVLSAFAAGEAARQEVMAESLGLARAGINGVPSFLMDRHLLFSGAMPGERMAEAFRQAVAILRSQAA</sequence>